<dbReference type="KEGG" id="rue:DT065_13875"/>
<dbReference type="Proteomes" id="UP000252100">
    <property type="component" value="Chromosome"/>
</dbReference>
<evidence type="ECO:0000256" key="1">
    <source>
        <dbReference type="SAM" id="MobiDB-lite"/>
    </source>
</evidence>
<proteinExistence type="predicted"/>
<dbReference type="OrthoDB" id="10002403at2"/>
<gene>
    <name evidence="2" type="ORF">DT065_13875</name>
</gene>
<dbReference type="RefSeq" id="WP_114374394.1">
    <property type="nucleotide sequence ID" value="NZ_CP031092.1"/>
</dbReference>
<sequence length="83" mass="9132">MRRKISISVRLFAVTYLLIFIGVLVTSPTSATFEDMESLEGDLSTTDSFGEEDDKDADSADDKDEDSEAEDDEVGSDEGDEEQ</sequence>
<evidence type="ECO:0000313" key="3">
    <source>
        <dbReference type="Proteomes" id="UP000252100"/>
    </source>
</evidence>
<keyword evidence="3" id="KW-1185">Reference proteome</keyword>
<dbReference type="EMBL" id="CP031092">
    <property type="protein sequence ID" value="AXF56983.1"/>
    <property type="molecule type" value="Genomic_DNA"/>
</dbReference>
<accession>A0A345C1A2</accession>
<reference evidence="2 3" key="1">
    <citation type="journal article" date="2018" name="J. Microbiol.">
        <title>Salicibibacter kimchii gen. nov., sp. nov., a moderately halophilic and alkalitolerant bacterium in the family Bacillaceae, isolated from kimchi.</title>
        <authorList>
            <person name="Jang J.Y."/>
            <person name="Oh Y.J."/>
            <person name="Lim S.K."/>
            <person name="Park H.K."/>
            <person name="Lee C."/>
            <person name="Kim J.Y."/>
            <person name="Lee M.A."/>
            <person name="Choi H.J."/>
        </authorList>
    </citation>
    <scope>NUCLEOTIDE SEQUENCE [LARGE SCALE GENOMIC DNA]</scope>
    <source>
        <strain evidence="2 3">NKC1-1</strain>
    </source>
</reference>
<evidence type="ECO:0000313" key="2">
    <source>
        <dbReference type="EMBL" id="AXF56983.1"/>
    </source>
</evidence>
<protein>
    <submittedName>
        <fullName evidence="2">Uncharacterized protein</fullName>
    </submittedName>
</protein>
<name>A0A345C1A2_9BACI</name>
<feature type="compositionally biased region" description="Acidic residues" evidence="1">
    <location>
        <begin position="49"/>
        <end position="83"/>
    </location>
</feature>
<feature type="region of interest" description="Disordered" evidence="1">
    <location>
        <begin position="36"/>
        <end position="83"/>
    </location>
</feature>
<organism evidence="2 3">
    <name type="scientific">Salicibibacter kimchii</name>
    <dbReference type="NCBI Taxonomy" id="2099786"/>
    <lineage>
        <taxon>Bacteria</taxon>
        <taxon>Bacillati</taxon>
        <taxon>Bacillota</taxon>
        <taxon>Bacilli</taxon>
        <taxon>Bacillales</taxon>
        <taxon>Bacillaceae</taxon>
        <taxon>Salicibibacter</taxon>
    </lineage>
</organism>
<dbReference type="AlphaFoldDB" id="A0A345C1A2"/>